<reference evidence="14 15" key="1">
    <citation type="submission" date="2019-02" db="EMBL/GenBank/DDBJ databases">
        <title>Genomic Encyclopedia of Archaeal and Bacterial Type Strains, Phase II (KMG-II): from individual species to whole genera.</title>
        <authorList>
            <person name="Goeker M."/>
        </authorList>
    </citation>
    <scope>NUCLEOTIDE SEQUENCE [LARGE SCALE GENOMIC DNA]</scope>
    <source>
        <strain evidence="14 15">DSM 18101</strain>
    </source>
</reference>
<dbReference type="GO" id="GO:0005267">
    <property type="term" value="F:potassium channel activity"/>
    <property type="evidence" value="ECO:0007669"/>
    <property type="project" value="UniProtKB-KW"/>
</dbReference>
<organism evidence="14 15">
    <name type="scientific">Edaphobacter modestus</name>
    <dbReference type="NCBI Taxonomy" id="388466"/>
    <lineage>
        <taxon>Bacteria</taxon>
        <taxon>Pseudomonadati</taxon>
        <taxon>Acidobacteriota</taxon>
        <taxon>Terriglobia</taxon>
        <taxon>Terriglobales</taxon>
        <taxon>Acidobacteriaceae</taxon>
        <taxon>Edaphobacter</taxon>
    </lineage>
</organism>
<evidence type="ECO:0000256" key="11">
    <source>
        <dbReference type="ARBA" id="ARBA00023303"/>
    </source>
</evidence>
<comment type="similarity">
    <text evidence="2">Belongs to the TMEM175 family.</text>
</comment>
<dbReference type="InterPro" id="IPR010617">
    <property type="entry name" value="TMEM175-like"/>
</dbReference>
<dbReference type="Pfam" id="PF06736">
    <property type="entry name" value="TMEM175"/>
    <property type="match status" value="1"/>
</dbReference>
<evidence type="ECO:0000256" key="2">
    <source>
        <dbReference type="ARBA" id="ARBA00006920"/>
    </source>
</evidence>
<feature type="transmembrane region" description="Helical" evidence="13">
    <location>
        <begin position="149"/>
        <end position="172"/>
    </location>
</feature>
<comment type="caution">
    <text evidence="14">The sequence shown here is derived from an EMBL/GenBank/DDBJ whole genome shotgun (WGS) entry which is preliminary data.</text>
</comment>
<evidence type="ECO:0000256" key="4">
    <source>
        <dbReference type="ARBA" id="ARBA00022538"/>
    </source>
</evidence>
<feature type="transmembrane region" description="Helical" evidence="13">
    <location>
        <begin position="116"/>
        <end position="137"/>
    </location>
</feature>
<proteinExistence type="inferred from homology"/>
<dbReference type="GO" id="GO:0016020">
    <property type="term" value="C:membrane"/>
    <property type="evidence" value="ECO:0007669"/>
    <property type="project" value="UniProtKB-SubCell"/>
</dbReference>
<dbReference type="OrthoDB" id="7626281at2"/>
<keyword evidence="4" id="KW-0633">Potassium transport</keyword>
<feature type="transmembrane region" description="Helical" evidence="13">
    <location>
        <begin position="184"/>
        <end position="203"/>
    </location>
</feature>
<keyword evidence="15" id="KW-1185">Reference proteome</keyword>
<gene>
    <name evidence="14" type="ORF">BDD14_5747</name>
</gene>
<dbReference type="AlphaFoldDB" id="A0A4Q7YH32"/>
<evidence type="ECO:0000313" key="15">
    <source>
        <dbReference type="Proteomes" id="UP000292958"/>
    </source>
</evidence>
<evidence type="ECO:0000256" key="3">
    <source>
        <dbReference type="ARBA" id="ARBA00022448"/>
    </source>
</evidence>
<evidence type="ECO:0000256" key="9">
    <source>
        <dbReference type="ARBA" id="ARBA00023065"/>
    </source>
</evidence>
<keyword evidence="11" id="KW-0407">Ion channel</keyword>
<keyword evidence="6" id="KW-0631">Potassium channel</keyword>
<feature type="transmembrane region" description="Helical" evidence="13">
    <location>
        <begin position="232"/>
        <end position="262"/>
    </location>
</feature>
<keyword evidence="5 13" id="KW-0812">Transmembrane</keyword>
<evidence type="ECO:0000256" key="10">
    <source>
        <dbReference type="ARBA" id="ARBA00023136"/>
    </source>
</evidence>
<dbReference type="GO" id="GO:0015252">
    <property type="term" value="F:proton channel activity"/>
    <property type="evidence" value="ECO:0007669"/>
    <property type="project" value="InterPro"/>
</dbReference>
<evidence type="ECO:0000256" key="1">
    <source>
        <dbReference type="ARBA" id="ARBA00004141"/>
    </source>
</evidence>
<dbReference type="PANTHER" id="PTHR31462">
    <property type="entry name" value="ENDOSOMAL/LYSOSOMAL POTASSIUM CHANNEL TMEM175"/>
    <property type="match status" value="1"/>
</dbReference>
<keyword evidence="3" id="KW-0813">Transport</keyword>
<feature type="transmembrane region" description="Helical" evidence="13">
    <location>
        <begin position="78"/>
        <end position="96"/>
    </location>
</feature>
<protein>
    <submittedName>
        <fullName evidence="14">Putative membrane protein</fullName>
    </submittedName>
</protein>
<comment type="catalytic activity">
    <reaction evidence="12">
        <text>K(+)(in) = K(+)(out)</text>
        <dbReference type="Rhea" id="RHEA:29463"/>
        <dbReference type="ChEBI" id="CHEBI:29103"/>
    </reaction>
</comment>
<keyword evidence="10 13" id="KW-0472">Membrane</keyword>
<name>A0A4Q7YH32_9BACT</name>
<keyword evidence="7" id="KW-0630">Potassium</keyword>
<evidence type="ECO:0000256" key="5">
    <source>
        <dbReference type="ARBA" id="ARBA00022692"/>
    </source>
</evidence>
<dbReference type="EMBL" id="SHKW01000002">
    <property type="protein sequence ID" value="RZU35659.1"/>
    <property type="molecule type" value="Genomic_DNA"/>
</dbReference>
<dbReference type="Proteomes" id="UP000292958">
    <property type="component" value="Unassembled WGS sequence"/>
</dbReference>
<dbReference type="RefSeq" id="WP_130424071.1">
    <property type="nucleotide sequence ID" value="NZ_SHKW01000002.1"/>
</dbReference>
<sequence>MATTTKCVQTPVRGINYVPVISGFGQRLKRMLPISSWRTLAVNVKNYARQSKPPAVPMDIEEGRKAELRLADTRRSEALSDAAFAIVITLLVIEIHRPSAAPGRLAVELLKEWPSYLTYGIAFLNVGVIWSNHHYLLERIRKVDLTLNWLNLGILGTASLIPFPAGVLASAFVGGDFVDQKAAVVLYAIIAGLMSAAWVPTYWHLHRHPELVKPDVPAGTFASQTMRPIFGVLLYILAGLLGWFVHPVAAVAIFTFMAAYYAATSQCIHRGTVMKNIEA</sequence>
<evidence type="ECO:0000256" key="6">
    <source>
        <dbReference type="ARBA" id="ARBA00022826"/>
    </source>
</evidence>
<comment type="subcellular location">
    <subcellularLocation>
        <location evidence="1">Membrane</location>
        <topology evidence="1">Multi-pass membrane protein</topology>
    </subcellularLocation>
</comment>
<evidence type="ECO:0000256" key="7">
    <source>
        <dbReference type="ARBA" id="ARBA00022958"/>
    </source>
</evidence>
<keyword evidence="9" id="KW-0406">Ion transport</keyword>
<evidence type="ECO:0000256" key="8">
    <source>
        <dbReference type="ARBA" id="ARBA00022989"/>
    </source>
</evidence>
<accession>A0A4Q7YH32</accession>
<dbReference type="PANTHER" id="PTHR31462:SF5">
    <property type="entry name" value="ENDOSOMAL_LYSOSOMAL PROTON CHANNEL TMEM175"/>
    <property type="match status" value="1"/>
</dbReference>
<evidence type="ECO:0000313" key="14">
    <source>
        <dbReference type="EMBL" id="RZU35659.1"/>
    </source>
</evidence>
<evidence type="ECO:0000256" key="13">
    <source>
        <dbReference type="SAM" id="Phobius"/>
    </source>
</evidence>
<keyword evidence="8 13" id="KW-1133">Transmembrane helix</keyword>
<evidence type="ECO:0000256" key="12">
    <source>
        <dbReference type="ARBA" id="ARBA00034430"/>
    </source>
</evidence>